<dbReference type="EMBL" id="CAIY01000080">
    <property type="protein sequence ID" value="CCH68086.1"/>
    <property type="molecule type" value="Genomic_DNA"/>
</dbReference>
<evidence type="ECO:0000313" key="1">
    <source>
        <dbReference type="EMBL" id="CCH68086.1"/>
    </source>
</evidence>
<proteinExistence type="predicted"/>
<dbReference type="Proteomes" id="UP000053051">
    <property type="component" value="Unassembled WGS sequence"/>
</dbReference>
<organism evidence="1 2">
    <name type="scientific">Richelia intracellularis HH01</name>
    <dbReference type="NCBI Taxonomy" id="1165094"/>
    <lineage>
        <taxon>Bacteria</taxon>
        <taxon>Bacillati</taxon>
        <taxon>Cyanobacteriota</taxon>
        <taxon>Cyanophyceae</taxon>
        <taxon>Nostocales</taxon>
        <taxon>Nostocaceae</taxon>
        <taxon>Richelia</taxon>
    </lineage>
</organism>
<reference evidence="1 2" key="1">
    <citation type="submission" date="2012-05" db="EMBL/GenBank/DDBJ databases">
        <authorList>
            <person name="Hilton J."/>
        </authorList>
    </citation>
    <scope>NUCLEOTIDE SEQUENCE [LARGE SCALE GENOMIC DNA]</scope>
    <source>
        <strain evidence="1 2">HH01</strain>
    </source>
</reference>
<dbReference type="AlphaFoldDB" id="M1X6E8"/>
<name>M1X6E8_9NOST</name>
<keyword evidence="2" id="KW-1185">Reference proteome</keyword>
<comment type="caution">
    <text evidence="1">The sequence shown here is derived from an EMBL/GenBank/DDBJ whole genome shotgun (WGS) entry which is preliminary data.</text>
</comment>
<evidence type="ECO:0000313" key="2">
    <source>
        <dbReference type="Proteomes" id="UP000053051"/>
    </source>
</evidence>
<gene>
    <name evidence="1" type="ORF">RINTHH_19310</name>
</gene>
<reference evidence="2" key="2">
    <citation type="submission" date="2016-01" db="EMBL/GenBank/DDBJ databases">
        <title>Diatom-associated endosymboitic cyanobacterium lacks core nitrogen metabolism enzymes.</title>
        <authorList>
            <person name="Hilton J.A."/>
            <person name="Foster R.A."/>
            <person name="Tripp H.J."/>
            <person name="Carter B.J."/>
            <person name="Zehr J.P."/>
            <person name="Villareal T.A."/>
        </authorList>
    </citation>
    <scope>NUCLEOTIDE SEQUENCE [LARGE SCALE GENOMIC DNA]</scope>
    <source>
        <strain evidence="2">HH01</strain>
    </source>
</reference>
<sequence length="41" mass="4573">MLVAVSELGFYKTIHLSQISFLQKVGDFSYKFRIGSSCSGK</sequence>
<protein>
    <submittedName>
        <fullName evidence="1">Uncharacterized protein</fullName>
    </submittedName>
</protein>
<accession>M1X6E8</accession>